<dbReference type="Gene3D" id="3.40.630.30">
    <property type="match status" value="1"/>
</dbReference>
<protein>
    <submittedName>
        <fullName evidence="1">Uncharacterized protein</fullName>
    </submittedName>
</protein>
<dbReference type="STRING" id="430453.SAMN04487962_10578"/>
<dbReference type="RefSeq" id="WP_091849924.1">
    <property type="nucleotide sequence ID" value="NZ_FOHZ01000005.1"/>
</dbReference>
<sequence>MTARPAPRGLDILTVNRIADIGHDDWQAFSGTTDPLISYHFLEALETSGAVSRQTGWQPCHLKFYLDGRWVGVAPAYRKYHSMGEYVFDWAWADAWQRHGLAYYPKLLVAVPFTPCQGRRLLIREDIRSHLSASEVHQALDALMPALGVHSWHLLFPDGTDQALLDKPGALHRLGCQFHWHNRSYGDFEDFLATLTSRKRKSLRRERRQVAEQGIGFQHWPGDSLPEEVLDDFFLFYNATYLKRGMRPYLNREFFRNLARRLGRQLRIITAEQAGKRIAAALFIIGDQTLYGRYWGCLEDYNHLHFETCYYQGIDLAIAEGLARFDAGAQGEHKLVRGFEPVLTHSWHNVDHSGFRDAVAEFCEEEARDVQNYHHAALDALPYRQPPE</sequence>
<proteinExistence type="predicted"/>
<evidence type="ECO:0000313" key="1">
    <source>
        <dbReference type="EMBL" id="SET17038.1"/>
    </source>
</evidence>
<dbReference type="OrthoDB" id="9776898at2"/>
<dbReference type="PANTHER" id="PTHR47017:SF1">
    <property type="entry name" value="ACYL-COA"/>
    <property type="match status" value="1"/>
</dbReference>
<dbReference type="InterPro" id="IPR007434">
    <property type="entry name" value="FemAB-like"/>
</dbReference>
<dbReference type="EMBL" id="FOHZ01000005">
    <property type="protein sequence ID" value="SET17038.1"/>
    <property type="molecule type" value="Genomic_DNA"/>
</dbReference>
<dbReference type="PANTHER" id="PTHR47017">
    <property type="entry name" value="ACYL-COA"/>
    <property type="match status" value="1"/>
</dbReference>
<name>A0A1I0CCA4_9GAMM</name>
<dbReference type="Pfam" id="PF04339">
    <property type="entry name" value="FemAB_like"/>
    <property type="match status" value="1"/>
</dbReference>
<dbReference type="Proteomes" id="UP000198762">
    <property type="component" value="Unassembled WGS sequence"/>
</dbReference>
<evidence type="ECO:0000313" key="2">
    <source>
        <dbReference type="Proteomes" id="UP000198762"/>
    </source>
</evidence>
<accession>A0A1I0CCA4</accession>
<reference evidence="2" key="1">
    <citation type="submission" date="2016-10" db="EMBL/GenBank/DDBJ databases">
        <authorList>
            <person name="Varghese N."/>
            <person name="Submissions S."/>
        </authorList>
    </citation>
    <scope>NUCLEOTIDE SEQUENCE [LARGE SCALE GENOMIC DNA]</scope>
    <source>
        <strain evidence="2">CGMCC 1.6489</strain>
    </source>
</reference>
<dbReference type="SUPFAM" id="SSF55729">
    <property type="entry name" value="Acyl-CoA N-acyltransferases (Nat)"/>
    <property type="match status" value="1"/>
</dbReference>
<keyword evidence="2" id="KW-1185">Reference proteome</keyword>
<organism evidence="1 2">
    <name type="scientific">Marinobacter segnicrescens</name>
    <dbReference type="NCBI Taxonomy" id="430453"/>
    <lineage>
        <taxon>Bacteria</taxon>
        <taxon>Pseudomonadati</taxon>
        <taxon>Pseudomonadota</taxon>
        <taxon>Gammaproteobacteria</taxon>
        <taxon>Pseudomonadales</taxon>
        <taxon>Marinobacteraceae</taxon>
        <taxon>Marinobacter</taxon>
    </lineage>
</organism>
<dbReference type="AlphaFoldDB" id="A0A1I0CCA4"/>
<dbReference type="InterPro" id="IPR016181">
    <property type="entry name" value="Acyl_CoA_acyltransferase"/>
</dbReference>
<gene>
    <name evidence="1" type="ORF">SAMN04487962_10578</name>
</gene>